<sequence length="75" mass="8931">MNNFTLISKKQSNEEGDFESYGIRCNCFESNLAIEDITTEWDQIEYIINAFNIHLPEEVHIYDILENYLLDFTDF</sequence>
<name>A0ABV1HVS1_9FIRM</name>
<protein>
    <submittedName>
        <fullName evidence="1">Uncharacterized protein</fullName>
    </submittedName>
</protein>
<dbReference type="RefSeq" id="WP_211148037.1">
    <property type="nucleotide sequence ID" value="NZ_JBBMEY010000035.1"/>
</dbReference>
<organism evidence="1 2">
    <name type="scientific">Ruminococcoides intestinihominis</name>
    <dbReference type="NCBI Taxonomy" id="3133161"/>
    <lineage>
        <taxon>Bacteria</taxon>
        <taxon>Bacillati</taxon>
        <taxon>Bacillota</taxon>
        <taxon>Clostridia</taxon>
        <taxon>Eubacteriales</taxon>
        <taxon>Oscillospiraceae</taxon>
        <taxon>Ruminococcoides</taxon>
    </lineage>
</organism>
<keyword evidence="2" id="KW-1185">Reference proteome</keyword>
<proteinExistence type="predicted"/>
<gene>
    <name evidence="1" type="ORF">ABFO16_07975</name>
</gene>
<accession>A0ABV1HVS1</accession>
<dbReference type="Proteomes" id="UP001478133">
    <property type="component" value="Unassembled WGS sequence"/>
</dbReference>
<dbReference type="EMBL" id="JBBMFI010000033">
    <property type="protein sequence ID" value="MEQ2566176.1"/>
    <property type="molecule type" value="Genomic_DNA"/>
</dbReference>
<evidence type="ECO:0000313" key="2">
    <source>
        <dbReference type="Proteomes" id="UP001478133"/>
    </source>
</evidence>
<evidence type="ECO:0000313" key="1">
    <source>
        <dbReference type="EMBL" id="MEQ2566176.1"/>
    </source>
</evidence>
<reference evidence="1 2" key="1">
    <citation type="submission" date="2024-03" db="EMBL/GenBank/DDBJ databases">
        <title>Human intestinal bacterial collection.</title>
        <authorList>
            <person name="Pauvert C."/>
            <person name="Hitch T.C.A."/>
            <person name="Clavel T."/>
        </authorList>
    </citation>
    <scope>NUCLEOTIDE SEQUENCE [LARGE SCALE GENOMIC DNA]</scope>
    <source>
        <strain evidence="1 2">CLA-AP-H18</strain>
    </source>
</reference>
<comment type="caution">
    <text evidence="1">The sequence shown here is derived from an EMBL/GenBank/DDBJ whole genome shotgun (WGS) entry which is preliminary data.</text>
</comment>